<keyword evidence="1" id="KW-1133">Transmembrane helix</keyword>
<feature type="transmembrane region" description="Helical" evidence="1">
    <location>
        <begin position="124"/>
        <end position="148"/>
    </location>
</feature>
<reference evidence="2 3" key="1">
    <citation type="journal article" date="2018" name="Nat. Ecol. Evol.">
        <title>Pezizomycetes genomes reveal the molecular basis of ectomycorrhizal truffle lifestyle.</title>
        <authorList>
            <person name="Murat C."/>
            <person name="Payen T."/>
            <person name="Noel B."/>
            <person name="Kuo A."/>
            <person name="Morin E."/>
            <person name="Chen J."/>
            <person name="Kohler A."/>
            <person name="Krizsan K."/>
            <person name="Balestrini R."/>
            <person name="Da Silva C."/>
            <person name="Montanini B."/>
            <person name="Hainaut M."/>
            <person name="Levati E."/>
            <person name="Barry K.W."/>
            <person name="Belfiori B."/>
            <person name="Cichocki N."/>
            <person name="Clum A."/>
            <person name="Dockter R.B."/>
            <person name="Fauchery L."/>
            <person name="Guy J."/>
            <person name="Iotti M."/>
            <person name="Le Tacon F."/>
            <person name="Lindquist E.A."/>
            <person name="Lipzen A."/>
            <person name="Malagnac F."/>
            <person name="Mello A."/>
            <person name="Molinier V."/>
            <person name="Miyauchi S."/>
            <person name="Poulain J."/>
            <person name="Riccioni C."/>
            <person name="Rubini A."/>
            <person name="Sitrit Y."/>
            <person name="Splivallo R."/>
            <person name="Traeger S."/>
            <person name="Wang M."/>
            <person name="Zifcakova L."/>
            <person name="Wipf D."/>
            <person name="Zambonelli A."/>
            <person name="Paolocci F."/>
            <person name="Nowrousian M."/>
            <person name="Ottonello S."/>
            <person name="Baldrian P."/>
            <person name="Spatafora J.W."/>
            <person name="Henrissat B."/>
            <person name="Nagy L.G."/>
            <person name="Aury J.M."/>
            <person name="Wincker P."/>
            <person name="Grigoriev I.V."/>
            <person name="Bonfante P."/>
            <person name="Martin F.M."/>
        </authorList>
    </citation>
    <scope>NUCLEOTIDE SEQUENCE [LARGE SCALE GENOMIC DNA]</scope>
    <source>
        <strain evidence="2 3">120613-1</strain>
    </source>
</reference>
<protein>
    <submittedName>
        <fullName evidence="2">Uncharacterized protein</fullName>
    </submittedName>
</protein>
<evidence type="ECO:0000313" key="3">
    <source>
        <dbReference type="Proteomes" id="UP000276215"/>
    </source>
</evidence>
<proteinExistence type="predicted"/>
<dbReference type="AlphaFoldDB" id="A0A3N4JQT5"/>
<sequence length="178" mass="20233">MMTKNGIHPLSPAPSTSESHFQKTFSIRLVEGGLNRPSFLGRISYRDIFGWWRSRGHGPIHGLRLDTKRTPEIKQNKKLDRKGRKKEKQKKIAPFFGVDPCIKLEIGFNKAEAQDKKKVFPMRLATSIIVMCCCCCVVFCSGATVFFAEEPSELFAAESQERHLLLRSWLTGNHSYCA</sequence>
<organism evidence="2 3">
    <name type="scientific">Choiromyces venosus 120613-1</name>
    <dbReference type="NCBI Taxonomy" id="1336337"/>
    <lineage>
        <taxon>Eukaryota</taxon>
        <taxon>Fungi</taxon>
        <taxon>Dikarya</taxon>
        <taxon>Ascomycota</taxon>
        <taxon>Pezizomycotina</taxon>
        <taxon>Pezizomycetes</taxon>
        <taxon>Pezizales</taxon>
        <taxon>Tuberaceae</taxon>
        <taxon>Choiromyces</taxon>
    </lineage>
</organism>
<keyword evidence="3" id="KW-1185">Reference proteome</keyword>
<accession>A0A3N4JQT5</accession>
<name>A0A3N4JQT5_9PEZI</name>
<keyword evidence="1" id="KW-0812">Transmembrane</keyword>
<dbReference type="Proteomes" id="UP000276215">
    <property type="component" value="Unassembled WGS sequence"/>
</dbReference>
<evidence type="ECO:0000313" key="2">
    <source>
        <dbReference type="EMBL" id="RPA99201.1"/>
    </source>
</evidence>
<evidence type="ECO:0000256" key="1">
    <source>
        <dbReference type="SAM" id="Phobius"/>
    </source>
</evidence>
<dbReference type="EMBL" id="ML120389">
    <property type="protein sequence ID" value="RPA99201.1"/>
    <property type="molecule type" value="Genomic_DNA"/>
</dbReference>
<keyword evidence="1" id="KW-0472">Membrane</keyword>
<gene>
    <name evidence="2" type="ORF">L873DRAFT_933183</name>
</gene>